<dbReference type="OrthoDB" id="10029243at2759"/>
<dbReference type="SMART" id="SM00184">
    <property type="entry name" value="RING"/>
    <property type="match status" value="1"/>
</dbReference>
<dbReference type="InterPro" id="IPR013083">
    <property type="entry name" value="Znf_RING/FYVE/PHD"/>
</dbReference>
<feature type="domain" description="RING-type" evidence="11">
    <location>
        <begin position="18"/>
        <end position="57"/>
    </location>
</feature>
<dbReference type="VEuPathDB" id="TriTrypDB:BSAL_63550"/>
<dbReference type="PROSITE" id="PS00518">
    <property type="entry name" value="ZF_RING_1"/>
    <property type="match status" value="1"/>
</dbReference>
<dbReference type="Pfam" id="PF13771">
    <property type="entry name" value="zf-HC5HC2H"/>
    <property type="match status" value="1"/>
</dbReference>
<feature type="compositionally biased region" description="Low complexity" evidence="10">
    <location>
        <begin position="494"/>
        <end position="503"/>
    </location>
</feature>
<protein>
    <submittedName>
        <fullName evidence="13">Zinc finger protein, putative</fullName>
    </submittedName>
</protein>
<name>A0A0S4IMY1_BODSA</name>
<reference evidence="14" key="1">
    <citation type="submission" date="2015-09" db="EMBL/GenBank/DDBJ databases">
        <authorList>
            <consortium name="Pathogen Informatics"/>
        </authorList>
    </citation>
    <scope>NUCLEOTIDE SEQUENCE [LARGE SCALE GENOMIC DNA]</scope>
    <source>
        <strain evidence="14">Lake Konstanz</strain>
    </source>
</reference>
<evidence type="ECO:0000259" key="11">
    <source>
        <dbReference type="PROSITE" id="PS50089"/>
    </source>
</evidence>
<keyword evidence="3" id="KW-0677">Repeat</keyword>
<dbReference type="PANTHER" id="PTHR13763">
    <property type="entry name" value="BREAST CANCER TYPE 1 SUSCEPTIBILITY PROTEIN BRCA1"/>
    <property type="match status" value="1"/>
</dbReference>
<feature type="compositionally biased region" description="Basic and acidic residues" evidence="10">
    <location>
        <begin position="440"/>
        <end position="449"/>
    </location>
</feature>
<evidence type="ECO:0000256" key="4">
    <source>
        <dbReference type="ARBA" id="ARBA00022763"/>
    </source>
</evidence>
<dbReference type="SUPFAM" id="SSF57850">
    <property type="entry name" value="RING/U-box"/>
    <property type="match status" value="1"/>
</dbReference>
<keyword evidence="5 9" id="KW-0863">Zinc-finger</keyword>
<feature type="compositionally biased region" description="Low complexity" evidence="10">
    <location>
        <begin position="427"/>
        <end position="438"/>
    </location>
</feature>
<accession>A0A0S4IMY1</accession>
<organism evidence="13 14">
    <name type="scientific">Bodo saltans</name>
    <name type="common">Flagellated protozoan</name>
    <dbReference type="NCBI Taxonomy" id="75058"/>
    <lineage>
        <taxon>Eukaryota</taxon>
        <taxon>Discoba</taxon>
        <taxon>Euglenozoa</taxon>
        <taxon>Kinetoplastea</taxon>
        <taxon>Metakinetoplastina</taxon>
        <taxon>Eubodonida</taxon>
        <taxon>Bodonidae</taxon>
        <taxon>Bodo</taxon>
    </lineage>
</organism>
<dbReference type="GO" id="GO:0004842">
    <property type="term" value="F:ubiquitin-protein transferase activity"/>
    <property type="evidence" value="ECO:0007669"/>
    <property type="project" value="TreeGrafter"/>
</dbReference>
<evidence type="ECO:0000256" key="10">
    <source>
        <dbReference type="SAM" id="MobiDB-lite"/>
    </source>
</evidence>
<dbReference type="Pfam" id="PF13923">
    <property type="entry name" value="zf-C3HC4_2"/>
    <property type="match status" value="1"/>
</dbReference>
<dbReference type="AlphaFoldDB" id="A0A0S4IMY1"/>
<sequence length="700" mass="73664">MMMYTTAILSAAHKELCCAICVDMLTNPVLLPACGHCFCSTCAHRTMERSSQCPLCKTPIGSSRALLPLPLLNEVVMLASRLAQSQGVEDLAFASQWSQPTPVAGNSPAMGPMMCGGSGGAVGGPLSPMPIVRTVVHQNIACSHPTFSDHPTQATVEVPHVGSAGSISPWRLSRCSTAKDNNNNDAPLSHASDSEFERDGRSRSSAALHRSDRKRQRSITFVDTDDSPAPLCVAPAAGVAARSMSSDSAPAGASTQATQALFPSDDTDATCMDAVTLATTSGIRRGRGRPRKNDSPLLALGPSSVPVAGGAPMSTTTLSMTPVVSPQQDWSKSTATRATTSAVLGAAKRVAENICKDAHHGLAEFATPSSSLSSLSGANSSDDDEPRWRREHQGGIFKSGRGDPSSAQCGGRVSQRAYPDNESDWGTSSSTTLSSSSSDSEEKLREIHRGPSNGADPKQQTAPPLLHQYVAASHNPEPPPPPQSAARHDREYEVSLLSSHSDPPLSSVHSCALCHISIADRKSVGSLLGNIIATDASCDEVKLRSVNETMLEGLLGALCGPFRAPISSSSVAPAASTKKRLGSNQLYVHYNCLLWSPEVSRDATDGSLQQIPNVLRRGLKIKCAFCKQLGATLGCADPACRKSFHVPCAMLCGPNVCTIDEPTFTLRCAVHAAFPLPAIDDPKCPAPRKTFPRPSAPAKR</sequence>
<feature type="region of interest" description="Disordered" evidence="10">
    <location>
        <begin position="367"/>
        <end position="503"/>
    </location>
</feature>
<keyword evidence="8" id="KW-0539">Nucleus</keyword>
<dbReference type="EMBL" id="CYKH01000353">
    <property type="protein sequence ID" value="CUF55897.1"/>
    <property type="molecule type" value="Genomic_DNA"/>
</dbReference>
<evidence type="ECO:0000313" key="14">
    <source>
        <dbReference type="Proteomes" id="UP000051952"/>
    </source>
</evidence>
<feature type="domain" description="PHD-type" evidence="12">
    <location>
        <begin position="560"/>
        <end position="672"/>
    </location>
</feature>
<dbReference type="GO" id="GO:0005634">
    <property type="term" value="C:nucleus"/>
    <property type="evidence" value="ECO:0007669"/>
    <property type="project" value="UniProtKB-SubCell"/>
</dbReference>
<dbReference type="GO" id="GO:0045944">
    <property type="term" value="P:positive regulation of transcription by RNA polymerase II"/>
    <property type="evidence" value="ECO:0007669"/>
    <property type="project" value="TreeGrafter"/>
</dbReference>
<dbReference type="PROSITE" id="PS51805">
    <property type="entry name" value="EPHD"/>
    <property type="match status" value="1"/>
</dbReference>
<dbReference type="Gene3D" id="3.30.40.10">
    <property type="entry name" value="Zinc/RING finger domain, C3HC4 (zinc finger)"/>
    <property type="match status" value="2"/>
</dbReference>
<dbReference type="InterPro" id="IPR001965">
    <property type="entry name" value="Znf_PHD"/>
</dbReference>
<keyword evidence="2" id="KW-0479">Metal-binding</keyword>
<evidence type="ECO:0000256" key="5">
    <source>
        <dbReference type="ARBA" id="ARBA00022771"/>
    </source>
</evidence>
<evidence type="ECO:0000256" key="3">
    <source>
        <dbReference type="ARBA" id="ARBA00022737"/>
    </source>
</evidence>
<proteinExistence type="predicted"/>
<keyword evidence="6" id="KW-0862">Zinc</keyword>
<evidence type="ECO:0000256" key="6">
    <source>
        <dbReference type="ARBA" id="ARBA00022833"/>
    </source>
</evidence>
<dbReference type="PANTHER" id="PTHR13763:SF0">
    <property type="entry name" value="BREAST CANCER TYPE 1 SUSCEPTIBILITY PROTEIN"/>
    <property type="match status" value="1"/>
</dbReference>
<evidence type="ECO:0000256" key="8">
    <source>
        <dbReference type="ARBA" id="ARBA00023242"/>
    </source>
</evidence>
<comment type="subcellular location">
    <subcellularLocation>
        <location evidence="1">Nucleus</location>
    </subcellularLocation>
</comment>
<evidence type="ECO:0000256" key="7">
    <source>
        <dbReference type="ARBA" id="ARBA00023204"/>
    </source>
</evidence>
<feature type="region of interest" description="Disordered" evidence="10">
    <location>
        <begin position="284"/>
        <end position="306"/>
    </location>
</feature>
<keyword evidence="14" id="KW-1185">Reference proteome</keyword>
<feature type="region of interest" description="Disordered" evidence="10">
    <location>
        <begin position="175"/>
        <end position="227"/>
    </location>
</feature>
<dbReference type="InterPro" id="IPR017907">
    <property type="entry name" value="Znf_RING_CS"/>
</dbReference>
<evidence type="ECO:0000256" key="1">
    <source>
        <dbReference type="ARBA" id="ARBA00004123"/>
    </source>
</evidence>
<dbReference type="GO" id="GO:0008270">
    <property type="term" value="F:zinc ion binding"/>
    <property type="evidence" value="ECO:0007669"/>
    <property type="project" value="UniProtKB-KW"/>
</dbReference>
<evidence type="ECO:0000313" key="13">
    <source>
        <dbReference type="EMBL" id="CUF55897.1"/>
    </source>
</evidence>
<dbReference type="InterPro" id="IPR034732">
    <property type="entry name" value="EPHD"/>
</dbReference>
<keyword evidence="7" id="KW-0234">DNA repair</keyword>
<evidence type="ECO:0000259" key="12">
    <source>
        <dbReference type="PROSITE" id="PS51805"/>
    </source>
</evidence>
<dbReference type="SMART" id="SM00249">
    <property type="entry name" value="PHD"/>
    <property type="match status" value="1"/>
</dbReference>
<dbReference type="InterPro" id="IPR001841">
    <property type="entry name" value="Znf_RING"/>
</dbReference>
<feature type="compositionally biased region" description="Basic and acidic residues" evidence="10">
    <location>
        <begin position="192"/>
        <end position="202"/>
    </location>
</feature>
<feature type="compositionally biased region" description="Low complexity" evidence="10">
    <location>
        <begin position="369"/>
        <end position="380"/>
    </location>
</feature>
<evidence type="ECO:0000256" key="2">
    <source>
        <dbReference type="ARBA" id="ARBA00022723"/>
    </source>
</evidence>
<dbReference type="InterPro" id="IPR031099">
    <property type="entry name" value="BRCA1-associated"/>
</dbReference>
<dbReference type="Proteomes" id="UP000051952">
    <property type="component" value="Unassembled WGS sequence"/>
</dbReference>
<dbReference type="GO" id="GO:0000724">
    <property type="term" value="P:double-strand break repair via homologous recombination"/>
    <property type="evidence" value="ECO:0007669"/>
    <property type="project" value="TreeGrafter"/>
</dbReference>
<feature type="compositionally biased region" description="Polar residues" evidence="10">
    <location>
        <begin position="175"/>
        <end position="186"/>
    </location>
</feature>
<evidence type="ECO:0000256" key="9">
    <source>
        <dbReference type="PROSITE-ProRule" id="PRU00175"/>
    </source>
</evidence>
<keyword evidence="4" id="KW-0227">DNA damage</keyword>
<dbReference type="PROSITE" id="PS50089">
    <property type="entry name" value="ZF_RING_2"/>
    <property type="match status" value="1"/>
</dbReference>
<gene>
    <name evidence="13" type="ORF">BSAL_63550</name>
</gene>